<accession>A0AAD7MQX9</accession>
<feature type="domain" description="DUF6534" evidence="3">
    <location>
        <begin position="177"/>
        <end position="262"/>
    </location>
</feature>
<dbReference type="AlphaFoldDB" id="A0AAD7MQX9"/>
<reference evidence="4" key="1">
    <citation type="submission" date="2023-03" db="EMBL/GenBank/DDBJ databases">
        <title>Massive genome expansion in bonnet fungi (Mycena s.s.) driven by repeated elements and novel gene families across ecological guilds.</title>
        <authorList>
            <consortium name="Lawrence Berkeley National Laboratory"/>
            <person name="Harder C.B."/>
            <person name="Miyauchi S."/>
            <person name="Viragh M."/>
            <person name="Kuo A."/>
            <person name="Thoen E."/>
            <person name="Andreopoulos B."/>
            <person name="Lu D."/>
            <person name="Skrede I."/>
            <person name="Drula E."/>
            <person name="Henrissat B."/>
            <person name="Morin E."/>
            <person name="Kohler A."/>
            <person name="Barry K."/>
            <person name="LaButti K."/>
            <person name="Morin E."/>
            <person name="Salamov A."/>
            <person name="Lipzen A."/>
            <person name="Mereny Z."/>
            <person name="Hegedus B."/>
            <person name="Baldrian P."/>
            <person name="Stursova M."/>
            <person name="Weitz H."/>
            <person name="Taylor A."/>
            <person name="Grigoriev I.V."/>
            <person name="Nagy L.G."/>
            <person name="Martin F."/>
            <person name="Kauserud H."/>
        </authorList>
    </citation>
    <scope>NUCLEOTIDE SEQUENCE</scope>
    <source>
        <strain evidence="4">CBHHK182m</strain>
    </source>
</reference>
<dbReference type="PANTHER" id="PTHR40465:SF1">
    <property type="entry name" value="DUF6534 DOMAIN-CONTAINING PROTEIN"/>
    <property type="match status" value="1"/>
</dbReference>
<dbReference type="EMBL" id="JARKIB010000183">
    <property type="protein sequence ID" value="KAJ7726930.1"/>
    <property type="molecule type" value="Genomic_DNA"/>
</dbReference>
<protein>
    <recommendedName>
        <fullName evidence="3">DUF6534 domain-containing protein</fullName>
    </recommendedName>
</protein>
<sequence>MATAPVSLDLNLQSTYGVLLIGCFLSAAVWGVSFVQTFLYFMMYERDSIKLKLLVLFLITVDTANEILVLRSVWPALILHWGRVDILGKSEGTIELIHHVWVAALVAAGVQSYYAWRIYTLSGRKRLLPCILIPLIGWQIIGLGPYNFLALGHAAVSAGRQTQQLTAVAISLRAAGAASDIIITASMLYLLLKPEAQFTTTKKLVFRLLVLSINSGAWTAILAVLDFISILAFPIDFTFCIFELPICSLYLSTLLVNLNARRFLTNTNQSMDLRDLSGDRNHNVSSVMESIHFVQHAPDASSLGTTAAYLSQGSGSTGELKKIVTSSEKDGGLRSDGAV</sequence>
<comment type="caution">
    <text evidence="4">The sequence shown here is derived from an EMBL/GenBank/DDBJ whole genome shotgun (WGS) entry which is preliminary data.</text>
</comment>
<gene>
    <name evidence="4" type="ORF">B0H16DRAFT_1591812</name>
</gene>
<proteinExistence type="predicted"/>
<dbReference type="PANTHER" id="PTHR40465">
    <property type="entry name" value="CHROMOSOME 1, WHOLE GENOME SHOTGUN SEQUENCE"/>
    <property type="match status" value="1"/>
</dbReference>
<keyword evidence="5" id="KW-1185">Reference proteome</keyword>
<feature type="compositionally biased region" description="Basic and acidic residues" evidence="1">
    <location>
        <begin position="319"/>
        <end position="333"/>
    </location>
</feature>
<keyword evidence="2" id="KW-0812">Transmembrane</keyword>
<evidence type="ECO:0000313" key="4">
    <source>
        <dbReference type="EMBL" id="KAJ7726930.1"/>
    </source>
</evidence>
<feature type="transmembrane region" description="Helical" evidence="2">
    <location>
        <begin position="204"/>
        <end position="225"/>
    </location>
</feature>
<name>A0AAD7MQX9_9AGAR</name>
<evidence type="ECO:0000256" key="1">
    <source>
        <dbReference type="SAM" id="MobiDB-lite"/>
    </source>
</evidence>
<feature type="transmembrane region" description="Helical" evidence="2">
    <location>
        <begin position="53"/>
        <end position="76"/>
    </location>
</feature>
<evidence type="ECO:0000256" key="2">
    <source>
        <dbReference type="SAM" id="Phobius"/>
    </source>
</evidence>
<keyword evidence="2" id="KW-0472">Membrane</keyword>
<feature type="transmembrane region" description="Helical" evidence="2">
    <location>
        <begin position="127"/>
        <end position="148"/>
    </location>
</feature>
<feature type="transmembrane region" description="Helical" evidence="2">
    <location>
        <begin position="16"/>
        <end position="41"/>
    </location>
</feature>
<organism evidence="4 5">
    <name type="scientific">Mycena metata</name>
    <dbReference type="NCBI Taxonomy" id="1033252"/>
    <lineage>
        <taxon>Eukaryota</taxon>
        <taxon>Fungi</taxon>
        <taxon>Dikarya</taxon>
        <taxon>Basidiomycota</taxon>
        <taxon>Agaricomycotina</taxon>
        <taxon>Agaricomycetes</taxon>
        <taxon>Agaricomycetidae</taxon>
        <taxon>Agaricales</taxon>
        <taxon>Marasmiineae</taxon>
        <taxon>Mycenaceae</taxon>
        <taxon>Mycena</taxon>
    </lineage>
</organism>
<feature type="transmembrane region" description="Helical" evidence="2">
    <location>
        <begin position="231"/>
        <end position="256"/>
    </location>
</feature>
<dbReference type="Pfam" id="PF20152">
    <property type="entry name" value="DUF6534"/>
    <property type="match status" value="1"/>
</dbReference>
<dbReference type="InterPro" id="IPR045339">
    <property type="entry name" value="DUF6534"/>
</dbReference>
<keyword evidence="2" id="KW-1133">Transmembrane helix</keyword>
<feature type="transmembrane region" description="Helical" evidence="2">
    <location>
        <begin position="168"/>
        <end position="192"/>
    </location>
</feature>
<feature type="transmembrane region" description="Helical" evidence="2">
    <location>
        <begin position="96"/>
        <end position="115"/>
    </location>
</feature>
<evidence type="ECO:0000313" key="5">
    <source>
        <dbReference type="Proteomes" id="UP001215598"/>
    </source>
</evidence>
<evidence type="ECO:0000259" key="3">
    <source>
        <dbReference type="Pfam" id="PF20152"/>
    </source>
</evidence>
<dbReference type="Proteomes" id="UP001215598">
    <property type="component" value="Unassembled WGS sequence"/>
</dbReference>
<feature type="region of interest" description="Disordered" evidence="1">
    <location>
        <begin position="313"/>
        <end position="339"/>
    </location>
</feature>